<dbReference type="AlphaFoldDB" id="A0A830HVY7"/>
<keyword evidence="2" id="KW-1185">Reference proteome</keyword>
<dbReference type="EMBL" id="BNJQ01000027">
    <property type="protein sequence ID" value="GHP09930.1"/>
    <property type="molecule type" value="Genomic_DNA"/>
</dbReference>
<protein>
    <submittedName>
        <fullName evidence="1">Uncharacterized protein</fullName>
    </submittedName>
</protein>
<comment type="caution">
    <text evidence="1">The sequence shown here is derived from an EMBL/GenBank/DDBJ whole genome shotgun (WGS) entry which is preliminary data.</text>
</comment>
<accession>A0A830HVY7</accession>
<evidence type="ECO:0000313" key="2">
    <source>
        <dbReference type="Proteomes" id="UP000660262"/>
    </source>
</evidence>
<sequence>MHVGEEGALDDVKEPVDALRGVLEEGLGHCNKLASQSAITAILLSTRDAKRFDDLQSDISKYLQLVTAAASITAVTLQTQQFKQAEELAANVDKLGGADEVAKDPEKLAQLKENRN</sequence>
<organism evidence="1 2">
    <name type="scientific">Pycnococcus provasolii</name>
    <dbReference type="NCBI Taxonomy" id="41880"/>
    <lineage>
        <taxon>Eukaryota</taxon>
        <taxon>Viridiplantae</taxon>
        <taxon>Chlorophyta</taxon>
        <taxon>Pseudoscourfieldiophyceae</taxon>
        <taxon>Pseudoscourfieldiales</taxon>
        <taxon>Pycnococcaceae</taxon>
        <taxon>Pycnococcus</taxon>
    </lineage>
</organism>
<dbReference type="Proteomes" id="UP000660262">
    <property type="component" value="Unassembled WGS sequence"/>
</dbReference>
<gene>
    <name evidence="1" type="ORF">PPROV_000866300</name>
</gene>
<reference evidence="1" key="1">
    <citation type="submission" date="2020-10" db="EMBL/GenBank/DDBJ databases">
        <title>Unveiling of a novel bifunctional photoreceptor, Dualchrome1, isolated from a cosmopolitan green alga.</title>
        <authorList>
            <person name="Suzuki S."/>
            <person name="Kawachi M."/>
        </authorList>
    </citation>
    <scope>NUCLEOTIDE SEQUENCE</scope>
    <source>
        <strain evidence="1">NIES 2893</strain>
    </source>
</reference>
<evidence type="ECO:0000313" key="1">
    <source>
        <dbReference type="EMBL" id="GHP09930.1"/>
    </source>
</evidence>
<name>A0A830HVY7_9CHLO</name>
<proteinExistence type="predicted"/>